<feature type="region of interest" description="Disordered" evidence="1">
    <location>
        <begin position="1"/>
        <end position="39"/>
    </location>
</feature>
<sequence>MSTHLFNLGDKQRLDREDSLTDQLPRQMASAADDSVMNTERQAEEFSEGGDMDFIFDGMLAALKRRSMT</sequence>
<comment type="caution">
    <text evidence="2">The sequence shown here is derived from an EMBL/GenBank/DDBJ whole genome shotgun (WGS) entry which is preliminary data.</text>
</comment>
<feature type="compositionally biased region" description="Basic and acidic residues" evidence="1">
    <location>
        <begin position="10"/>
        <end position="19"/>
    </location>
</feature>
<dbReference type="AlphaFoldDB" id="A0A0F9HHV9"/>
<evidence type="ECO:0000313" key="2">
    <source>
        <dbReference type="EMBL" id="KKM02732.1"/>
    </source>
</evidence>
<reference evidence="2" key="1">
    <citation type="journal article" date="2015" name="Nature">
        <title>Complex archaea that bridge the gap between prokaryotes and eukaryotes.</title>
        <authorList>
            <person name="Spang A."/>
            <person name="Saw J.H."/>
            <person name="Jorgensen S.L."/>
            <person name="Zaremba-Niedzwiedzka K."/>
            <person name="Martijn J."/>
            <person name="Lind A.E."/>
            <person name="van Eijk R."/>
            <person name="Schleper C."/>
            <person name="Guy L."/>
            <person name="Ettema T.J."/>
        </authorList>
    </citation>
    <scope>NUCLEOTIDE SEQUENCE</scope>
</reference>
<protein>
    <submittedName>
        <fullName evidence="2">Uncharacterized protein</fullName>
    </submittedName>
</protein>
<name>A0A0F9HHV9_9ZZZZ</name>
<proteinExistence type="predicted"/>
<evidence type="ECO:0000256" key="1">
    <source>
        <dbReference type="SAM" id="MobiDB-lite"/>
    </source>
</evidence>
<gene>
    <name evidence="2" type="ORF">LCGC14_1781500</name>
</gene>
<accession>A0A0F9HHV9</accession>
<organism evidence="2">
    <name type="scientific">marine sediment metagenome</name>
    <dbReference type="NCBI Taxonomy" id="412755"/>
    <lineage>
        <taxon>unclassified sequences</taxon>
        <taxon>metagenomes</taxon>
        <taxon>ecological metagenomes</taxon>
    </lineage>
</organism>
<dbReference type="EMBL" id="LAZR01016855">
    <property type="protein sequence ID" value="KKM02732.1"/>
    <property type="molecule type" value="Genomic_DNA"/>
</dbReference>